<dbReference type="OrthoDB" id="9815569at2"/>
<organism evidence="2 3">
    <name type="scientific">Albidovulum aquaemixtae</name>
    <dbReference type="NCBI Taxonomy" id="1542388"/>
    <lineage>
        <taxon>Bacteria</taxon>
        <taxon>Pseudomonadati</taxon>
        <taxon>Pseudomonadota</taxon>
        <taxon>Alphaproteobacteria</taxon>
        <taxon>Rhodobacterales</taxon>
        <taxon>Paracoccaceae</taxon>
        <taxon>Albidovulum</taxon>
    </lineage>
</organism>
<accession>A0A2R8BNC5</accession>
<evidence type="ECO:0000313" key="3">
    <source>
        <dbReference type="Proteomes" id="UP000244924"/>
    </source>
</evidence>
<evidence type="ECO:0000256" key="1">
    <source>
        <dbReference type="SAM" id="Phobius"/>
    </source>
</evidence>
<name>A0A2R8BNC5_9RHOB</name>
<dbReference type="AlphaFoldDB" id="A0A2R8BNC5"/>
<reference evidence="2 3" key="1">
    <citation type="submission" date="2018-03" db="EMBL/GenBank/DDBJ databases">
        <authorList>
            <person name="Keele B.F."/>
        </authorList>
    </citation>
    <scope>NUCLEOTIDE SEQUENCE [LARGE SCALE GENOMIC DNA]</scope>
    <source>
        <strain evidence="2 3">CECT 8626</strain>
    </source>
</reference>
<sequence length="227" mass="26084">MSEKRHAAELEEFSPAEIGALAHLYRAEVYRSTIWRTRLDTTSNWAVVTLGVALSITFSAPDASPIPLLLVGILIFLFLALEARRYRYFNVWRARARWLERFFYVPMLRDGDLHTETDWQKILADDYFYPRYHVSYLVAVARRVRNNYLWILLIQTAAYIGKLLVHPFPVTSVESFINRAKIGPLVPGETVLVVGVLYIACWIGLAVWVGRRDAKRARERGGLPTMG</sequence>
<feature type="transmembrane region" description="Helical" evidence="1">
    <location>
        <begin position="148"/>
        <end position="170"/>
    </location>
</feature>
<dbReference type="InterPro" id="IPR014470">
    <property type="entry name" value="UCP01500"/>
</dbReference>
<keyword evidence="1" id="KW-0472">Membrane</keyword>
<dbReference type="RefSeq" id="WP_108854875.1">
    <property type="nucleotide sequence ID" value="NZ_OMOQ01000005.1"/>
</dbReference>
<feature type="transmembrane region" description="Helical" evidence="1">
    <location>
        <begin position="190"/>
        <end position="210"/>
    </location>
</feature>
<dbReference type="Proteomes" id="UP000244924">
    <property type="component" value="Unassembled WGS sequence"/>
</dbReference>
<keyword evidence="1" id="KW-0812">Transmembrane</keyword>
<keyword evidence="1" id="KW-1133">Transmembrane helix</keyword>
<protein>
    <recommendedName>
        <fullName evidence="4">DUF2270 domain-containing protein</fullName>
    </recommendedName>
</protein>
<proteinExistence type="predicted"/>
<feature type="transmembrane region" description="Helical" evidence="1">
    <location>
        <begin position="66"/>
        <end position="83"/>
    </location>
</feature>
<dbReference type="Pfam" id="PF10028">
    <property type="entry name" value="DUF2270"/>
    <property type="match status" value="1"/>
</dbReference>
<keyword evidence="3" id="KW-1185">Reference proteome</keyword>
<dbReference type="EMBL" id="OMOQ01000005">
    <property type="protein sequence ID" value="SPH24872.1"/>
    <property type="molecule type" value="Genomic_DNA"/>
</dbReference>
<gene>
    <name evidence="2" type="ORF">DEA8626_03906</name>
</gene>
<dbReference type="PIRSF" id="PIRSF015000">
    <property type="entry name" value="UCP01500"/>
    <property type="match status" value="1"/>
</dbReference>
<evidence type="ECO:0008006" key="4">
    <source>
        <dbReference type="Google" id="ProtNLM"/>
    </source>
</evidence>
<feature type="transmembrane region" description="Helical" evidence="1">
    <location>
        <begin position="42"/>
        <end position="60"/>
    </location>
</feature>
<evidence type="ECO:0000313" key="2">
    <source>
        <dbReference type="EMBL" id="SPH24872.1"/>
    </source>
</evidence>